<keyword evidence="1" id="KW-0472">Membrane</keyword>
<keyword evidence="1" id="KW-1133">Transmembrane helix</keyword>
<proteinExistence type="predicted"/>
<feature type="transmembrane region" description="Helical" evidence="1">
    <location>
        <begin position="237"/>
        <end position="255"/>
    </location>
</feature>
<reference evidence="2 3" key="1">
    <citation type="submission" date="2016-02" db="EMBL/GenBank/DDBJ databases">
        <title>Comparison of Clostridium stercorarium subspecies using comparative genomics and transcriptomics.</title>
        <authorList>
            <person name="Schellenberg J."/>
            <person name="Thallinger G."/>
            <person name="Levin D.B."/>
            <person name="Zhang X."/>
            <person name="Alvare G."/>
            <person name="Fristensky B."/>
            <person name="Sparling R."/>
        </authorList>
    </citation>
    <scope>NUCLEOTIDE SEQUENCE [LARGE SCALE GENOMIC DNA]</scope>
    <source>
        <strain evidence="2 3">DSM 2910</strain>
    </source>
</reference>
<feature type="transmembrane region" description="Helical" evidence="1">
    <location>
        <begin position="60"/>
        <end position="77"/>
    </location>
</feature>
<evidence type="ECO:0000313" key="2">
    <source>
        <dbReference type="EMBL" id="ANW99034.1"/>
    </source>
</evidence>
<feature type="transmembrane region" description="Helical" evidence="1">
    <location>
        <begin position="21"/>
        <end position="40"/>
    </location>
</feature>
<dbReference type="PANTHER" id="PTHR36832:SF2">
    <property type="entry name" value="INTEGRAL MEMBRANE PROTEIN"/>
    <property type="match status" value="1"/>
</dbReference>
<dbReference type="OrthoDB" id="8582979at2"/>
<evidence type="ECO:0000313" key="3">
    <source>
        <dbReference type="Proteomes" id="UP000092971"/>
    </source>
</evidence>
<name>A0A1B1YE40_THEST</name>
<protein>
    <submittedName>
        <fullName evidence="2">ABC transporter permease</fullName>
    </submittedName>
</protein>
<sequence length="267" mass="30427">MKKYISFFRIRFINGLQYRSAAYAGIMTQFAWGSMKILMFRAFYAENPQSFPMEFSQLTSYIWLQQALLALFMTWFYDNDIFMSITSGNVAYELTRPMDLYNIWFTKNLAVRFSRAALRCLPILLVAVFLPEPYGISPPVSLFAFFMFIISMLLAVFCLTALNMLVYISAFYTVSPIGVRIVFSALTEFLAGAIIPLPFFPEKILKIISLTPFASMQNLPLRIYGGNISGKDVLSGIMLQVFWIIVLIAVGRLWMTKALKKVVLQGG</sequence>
<feature type="transmembrane region" description="Helical" evidence="1">
    <location>
        <begin position="116"/>
        <end position="136"/>
    </location>
</feature>
<feature type="transmembrane region" description="Helical" evidence="1">
    <location>
        <begin position="142"/>
        <end position="165"/>
    </location>
</feature>
<dbReference type="Proteomes" id="UP000092971">
    <property type="component" value="Chromosome"/>
</dbReference>
<accession>A0A1B1YE40</accession>
<dbReference type="RefSeq" id="WP_034836329.1">
    <property type="nucleotide sequence ID" value="NZ_CP014672.1"/>
</dbReference>
<dbReference type="AlphaFoldDB" id="A0A1B1YE40"/>
<feature type="transmembrane region" description="Helical" evidence="1">
    <location>
        <begin position="177"/>
        <end position="200"/>
    </location>
</feature>
<organism evidence="2 3">
    <name type="scientific">Thermoclostridium stercorarium subsp. thermolacticum DSM 2910</name>
    <dbReference type="NCBI Taxonomy" id="1121336"/>
    <lineage>
        <taxon>Bacteria</taxon>
        <taxon>Bacillati</taxon>
        <taxon>Bacillota</taxon>
        <taxon>Clostridia</taxon>
        <taxon>Eubacteriales</taxon>
        <taxon>Oscillospiraceae</taxon>
        <taxon>Thermoclostridium</taxon>
    </lineage>
</organism>
<dbReference type="PANTHER" id="PTHR36832">
    <property type="entry name" value="SLR1174 PROTEIN-RELATED"/>
    <property type="match status" value="1"/>
</dbReference>
<dbReference type="EMBL" id="CP014672">
    <property type="protein sequence ID" value="ANW99034.1"/>
    <property type="molecule type" value="Genomic_DNA"/>
</dbReference>
<keyword evidence="1" id="KW-0812">Transmembrane</keyword>
<evidence type="ECO:0000256" key="1">
    <source>
        <dbReference type="SAM" id="Phobius"/>
    </source>
</evidence>
<gene>
    <name evidence="2" type="ORF">CSTERTH_08340</name>
</gene>